<dbReference type="GeneID" id="64669805"/>
<proteinExistence type="predicted"/>
<dbReference type="RefSeq" id="XP_041222610.1">
    <property type="nucleotide sequence ID" value="XM_041375507.1"/>
</dbReference>
<sequence>MRLDGTVQEKIVLDVETGSIELRQWRGRVNNFTNWVLFLLQCNTDTQFIGSGEAAKAAVFYITEYIMKGDVPMYVGLQALDFATKMHDAKSIDTESVNDAHRCRNVISNLYVSRSA</sequence>
<dbReference type="AlphaFoldDB" id="A0AAD4E218"/>
<gene>
    <name evidence="1" type="ORF">F5891DRAFT_957718</name>
</gene>
<reference evidence="1" key="1">
    <citation type="journal article" date="2020" name="New Phytol.">
        <title>Comparative genomics reveals dynamic genome evolution in host specialist ectomycorrhizal fungi.</title>
        <authorList>
            <person name="Lofgren L.A."/>
            <person name="Nguyen N.H."/>
            <person name="Vilgalys R."/>
            <person name="Ruytinx J."/>
            <person name="Liao H.L."/>
            <person name="Branco S."/>
            <person name="Kuo A."/>
            <person name="LaButti K."/>
            <person name="Lipzen A."/>
            <person name="Andreopoulos W."/>
            <person name="Pangilinan J."/>
            <person name="Riley R."/>
            <person name="Hundley H."/>
            <person name="Na H."/>
            <person name="Barry K."/>
            <person name="Grigoriev I.V."/>
            <person name="Stajich J.E."/>
            <person name="Kennedy P.G."/>
        </authorList>
    </citation>
    <scope>NUCLEOTIDE SEQUENCE</scope>
    <source>
        <strain evidence="1">FC203</strain>
    </source>
</reference>
<comment type="caution">
    <text evidence="1">The sequence shown here is derived from an EMBL/GenBank/DDBJ whole genome shotgun (WGS) entry which is preliminary data.</text>
</comment>
<protein>
    <submittedName>
        <fullName evidence="1">Uncharacterized protein</fullName>
    </submittedName>
</protein>
<keyword evidence="2" id="KW-1185">Reference proteome</keyword>
<evidence type="ECO:0000313" key="2">
    <source>
        <dbReference type="Proteomes" id="UP001195769"/>
    </source>
</evidence>
<accession>A0AAD4E218</accession>
<dbReference type="Proteomes" id="UP001195769">
    <property type="component" value="Unassembled WGS sequence"/>
</dbReference>
<organism evidence="1 2">
    <name type="scientific">Suillus fuscotomentosus</name>
    <dbReference type="NCBI Taxonomy" id="1912939"/>
    <lineage>
        <taxon>Eukaryota</taxon>
        <taxon>Fungi</taxon>
        <taxon>Dikarya</taxon>
        <taxon>Basidiomycota</taxon>
        <taxon>Agaricomycotina</taxon>
        <taxon>Agaricomycetes</taxon>
        <taxon>Agaricomycetidae</taxon>
        <taxon>Boletales</taxon>
        <taxon>Suillineae</taxon>
        <taxon>Suillaceae</taxon>
        <taxon>Suillus</taxon>
    </lineage>
</organism>
<name>A0AAD4E218_9AGAM</name>
<evidence type="ECO:0000313" key="1">
    <source>
        <dbReference type="EMBL" id="KAG1897034.1"/>
    </source>
</evidence>
<dbReference type="EMBL" id="JABBWK010000050">
    <property type="protein sequence ID" value="KAG1897034.1"/>
    <property type="molecule type" value="Genomic_DNA"/>
</dbReference>